<dbReference type="OrthoDB" id="9803333at2"/>
<comment type="caution">
    <text evidence="3">The sequence shown here is derived from an EMBL/GenBank/DDBJ whole genome shotgun (WGS) entry which is preliminary data.</text>
</comment>
<dbReference type="SUPFAM" id="SSF51735">
    <property type="entry name" value="NAD(P)-binding Rossmann-fold domains"/>
    <property type="match status" value="1"/>
</dbReference>
<dbReference type="InterPro" id="IPR036291">
    <property type="entry name" value="NAD(P)-bd_dom_sf"/>
</dbReference>
<dbReference type="GO" id="GO:0047936">
    <property type="term" value="F:glucose 1-dehydrogenase [NAD(P)+] activity"/>
    <property type="evidence" value="ECO:0007669"/>
    <property type="project" value="UniProtKB-EC"/>
</dbReference>
<protein>
    <submittedName>
        <fullName evidence="3">Glucose 1-dehydrogenase</fullName>
        <ecNumber evidence="3">1.1.1.47</ecNumber>
    </submittedName>
</protein>
<evidence type="ECO:0000313" key="4">
    <source>
        <dbReference type="Proteomes" id="UP000490800"/>
    </source>
</evidence>
<dbReference type="PROSITE" id="PS00061">
    <property type="entry name" value="ADH_SHORT"/>
    <property type="match status" value="1"/>
</dbReference>
<sequence>MNESRFGKSVIITGAANGIGRILARRYAESGAKVILADTDGPRGEDNVRTIREAGGEALFVRTDMSRPEEIVRLIDQAAEAYGPIGSLINNAGVSVWKTPYELSVEEWDHVLHTNLRGTFLCAREAAKRMRVSGGGSIVNIASTRSMMSEPSSEAYAASKGGIAALTHALAVSFGRDRIRVNCISPGWIETGEYEALRQADHDQHPAGRVGTPDDIVRACFYLTDPANDFVTGTDLVIDGGMTRKMIYEE</sequence>
<dbReference type="Gene3D" id="3.40.50.720">
    <property type="entry name" value="NAD(P)-binding Rossmann-like Domain"/>
    <property type="match status" value="1"/>
</dbReference>
<dbReference type="PANTHER" id="PTHR24321:SF8">
    <property type="entry name" value="ESTRADIOL 17-BETA-DEHYDROGENASE 8-RELATED"/>
    <property type="match status" value="1"/>
</dbReference>
<dbReference type="Proteomes" id="UP000490800">
    <property type="component" value="Unassembled WGS sequence"/>
</dbReference>
<evidence type="ECO:0000256" key="1">
    <source>
        <dbReference type="ARBA" id="ARBA00006484"/>
    </source>
</evidence>
<dbReference type="InterPro" id="IPR020904">
    <property type="entry name" value="Sc_DH/Rdtase_CS"/>
</dbReference>
<dbReference type="Pfam" id="PF13561">
    <property type="entry name" value="adh_short_C2"/>
    <property type="match status" value="1"/>
</dbReference>
<name>A0A7X3FIA4_9BACL</name>
<dbReference type="RefSeq" id="WP_157335839.1">
    <property type="nucleotide sequence ID" value="NZ_RHLK01000006.1"/>
</dbReference>
<keyword evidence="2 3" id="KW-0560">Oxidoreductase</keyword>
<reference evidence="3 4" key="1">
    <citation type="journal article" date="2019" name="Microorganisms">
        <title>Paenibacillus lutrae sp. nov., A Chitinolytic Species Isolated from A River Otter in Castril Natural Park, Granada, Spain.</title>
        <authorList>
            <person name="Rodriguez M."/>
            <person name="Reina J.C."/>
            <person name="Bejar V."/>
            <person name="Llamas I."/>
        </authorList>
    </citation>
    <scope>NUCLEOTIDE SEQUENCE [LARGE SCALE GENOMIC DNA]</scope>
    <source>
        <strain evidence="3 4">N10</strain>
    </source>
</reference>
<dbReference type="PRINTS" id="PR00080">
    <property type="entry name" value="SDRFAMILY"/>
</dbReference>
<accession>A0A7X3FIA4</accession>
<organism evidence="3 4">
    <name type="scientific">Paenibacillus lutrae</name>
    <dbReference type="NCBI Taxonomy" id="2078573"/>
    <lineage>
        <taxon>Bacteria</taxon>
        <taxon>Bacillati</taxon>
        <taxon>Bacillota</taxon>
        <taxon>Bacilli</taxon>
        <taxon>Bacillales</taxon>
        <taxon>Paenibacillaceae</taxon>
        <taxon>Paenibacillus</taxon>
    </lineage>
</organism>
<dbReference type="InterPro" id="IPR002347">
    <property type="entry name" value="SDR_fam"/>
</dbReference>
<dbReference type="PANTHER" id="PTHR24321">
    <property type="entry name" value="DEHYDROGENASES, SHORT CHAIN"/>
    <property type="match status" value="1"/>
</dbReference>
<dbReference type="AlphaFoldDB" id="A0A7X3FIA4"/>
<dbReference type="FunFam" id="3.40.50.720:FF:000084">
    <property type="entry name" value="Short-chain dehydrogenase reductase"/>
    <property type="match status" value="1"/>
</dbReference>
<gene>
    <name evidence="3" type="ORF">EDM21_12260</name>
</gene>
<dbReference type="NCBIfam" id="NF005559">
    <property type="entry name" value="PRK07231.1"/>
    <property type="match status" value="1"/>
</dbReference>
<dbReference type="GO" id="GO:0008206">
    <property type="term" value="P:bile acid metabolic process"/>
    <property type="evidence" value="ECO:0007669"/>
    <property type="project" value="UniProtKB-ARBA"/>
</dbReference>
<keyword evidence="4" id="KW-1185">Reference proteome</keyword>
<evidence type="ECO:0000313" key="3">
    <source>
        <dbReference type="EMBL" id="MVP00284.1"/>
    </source>
</evidence>
<proteinExistence type="inferred from homology"/>
<comment type="similarity">
    <text evidence="1">Belongs to the short-chain dehydrogenases/reductases (SDR) family.</text>
</comment>
<dbReference type="PRINTS" id="PR00081">
    <property type="entry name" value="GDHRDH"/>
</dbReference>
<dbReference type="EC" id="1.1.1.47" evidence="3"/>
<dbReference type="EMBL" id="RHLK01000006">
    <property type="protein sequence ID" value="MVP00284.1"/>
    <property type="molecule type" value="Genomic_DNA"/>
</dbReference>
<evidence type="ECO:0000256" key="2">
    <source>
        <dbReference type="ARBA" id="ARBA00023002"/>
    </source>
</evidence>